<keyword evidence="3" id="KW-1185">Reference proteome</keyword>
<dbReference type="PANTHER" id="PTHR38926">
    <property type="entry name" value="F-BOX DOMAIN CONTAINING PROTEIN, EXPRESSED"/>
    <property type="match status" value="1"/>
</dbReference>
<dbReference type="PROSITE" id="PS50181">
    <property type="entry name" value="FBOX"/>
    <property type="match status" value="1"/>
</dbReference>
<dbReference type="Proteomes" id="UP000554482">
    <property type="component" value="Unassembled WGS sequence"/>
</dbReference>
<dbReference type="PANTHER" id="PTHR38926:SF13">
    <property type="entry name" value="F-BOX DOMAIN CONTAINING PROTEIN, EXPRESSED"/>
    <property type="match status" value="1"/>
</dbReference>
<dbReference type="SUPFAM" id="SSF52047">
    <property type="entry name" value="RNI-like"/>
    <property type="match status" value="1"/>
</dbReference>
<dbReference type="InterPro" id="IPR001810">
    <property type="entry name" value="F-box_dom"/>
</dbReference>
<name>A0A7J6VNE5_THATH</name>
<reference evidence="2 3" key="1">
    <citation type="submission" date="2020-06" db="EMBL/GenBank/DDBJ databases">
        <title>Transcriptomic and genomic resources for Thalictrum thalictroides and T. hernandezii: Facilitating candidate gene discovery in an emerging model plant lineage.</title>
        <authorList>
            <person name="Arias T."/>
            <person name="Riano-Pachon D.M."/>
            <person name="Di Stilio V.S."/>
        </authorList>
    </citation>
    <scope>NUCLEOTIDE SEQUENCE [LARGE SCALE GENOMIC DNA]</scope>
    <source>
        <strain evidence="3">cv. WT478/WT964</strain>
        <tissue evidence="2">Leaves</tissue>
    </source>
</reference>
<dbReference type="InterPro" id="IPR032675">
    <property type="entry name" value="LRR_dom_sf"/>
</dbReference>
<dbReference type="Gene3D" id="3.80.10.10">
    <property type="entry name" value="Ribonuclease Inhibitor"/>
    <property type="match status" value="1"/>
</dbReference>
<sequence length="297" mass="34190">MPEDMLVKIFMSLNTMDMIDGVRRVCSSWRHAWRVASSDPNVWKTIDLGMLQSNFIKTIVPPYIWVSEESDKKLMHVLKMAFKLSGSNVRTLIFDINLYLKNEHLTYVAQRSPHLKRLVLPACEFITASCIEEAVLQWPELESLTVDCIGEHFLIPIGNNCKNFTELKIMEGPFDIHTAANISFHFPKLKVLSLRCSLLQEVAINYILKNMKHLEVLNLSHSLFVIDPQYPEPKWFLKTLDSSILEKASPLKQLITCGDICCALCQSMTIDEGYLRWYKFKSLWRTDEVSSLACLLT</sequence>
<dbReference type="SUPFAM" id="SSF81383">
    <property type="entry name" value="F-box domain"/>
    <property type="match status" value="1"/>
</dbReference>
<gene>
    <name evidence="2" type="ORF">FRX31_024733</name>
</gene>
<proteinExistence type="predicted"/>
<evidence type="ECO:0000313" key="2">
    <source>
        <dbReference type="EMBL" id="KAF5185680.1"/>
    </source>
</evidence>
<accession>A0A7J6VNE5</accession>
<dbReference type="AlphaFoldDB" id="A0A7J6VNE5"/>
<organism evidence="2 3">
    <name type="scientific">Thalictrum thalictroides</name>
    <name type="common">Rue-anemone</name>
    <name type="synonym">Anemone thalictroides</name>
    <dbReference type="NCBI Taxonomy" id="46969"/>
    <lineage>
        <taxon>Eukaryota</taxon>
        <taxon>Viridiplantae</taxon>
        <taxon>Streptophyta</taxon>
        <taxon>Embryophyta</taxon>
        <taxon>Tracheophyta</taxon>
        <taxon>Spermatophyta</taxon>
        <taxon>Magnoliopsida</taxon>
        <taxon>Ranunculales</taxon>
        <taxon>Ranunculaceae</taxon>
        <taxon>Thalictroideae</taxon>
        <taxon>Thalictrum</taxon>
    </lineage>
</organism>
<dbReference type="EMBL" id="JABWDY010030366">
    <property type="protein sequence ID" value="KAF5185680.1"/>
    <property type="molecule type" value="Genomic_DNA"/>
</dbReference>
<dbReference type="Pfam" id="PF00646">
    <property type="entry name" value="F-box"/>
    <property type="match status" value="1"/>
</dbReference>
<dbReference type="OrthoDB" id="1929062at2759"/>
<evidence type="ECO:0000313" key="3">
    <source>
        <dbReference type="Proteomes" id="UP000554482"/>
    </source>
</evidence>
<feature type="domain" description="F-box" evidence="1">
    <location>
        <begin position="1"/>
        <end position="46"/>
    </location>
</feature>
<dbReference type="InterPro" id="IPR036047">
    <property type="entry name" value="F-box-like_dom_sf"/>
</dbReference>
<comment type="caution">
    <text evidence="2">The sequence shown here is derived from an EMBL/GenBank/DDBJ whole genome shotgun (WGS) entry which is preliminary data.</text>
</comment>
<dbReference type="Gene3D" id="1.20.1280.50">
    <property type="match status" value="1"/>
</dbReference>
<protein>
    <submittedName>
        <fullName evidence="2">F-box/LRR-repeat protein</fullName>
    </submittedName>
</protein>
<evidence type="ECO:0000259" key="1">
    <source>
        <dbReference type="PROSITE" id="PS50181"/>
    </source>
</evidence>